<reference evidence="2" key="1">
    <citation type="submission" date="2022-11" db="UniProtKB">
        <authorList>
            <consortium name="WormBaseParasite"/>
        </authorList>
    </citation>
    <scope>IDENTIFICATION</scope>
</reference>
<evidence type="ECO:0000313" key="2">
    <source>
        <dbReference type="WBParaSite" id="Minc3s06925g40494"/>
    </source>
</evidence>
<evidence type="ECO:0000313" key="1">
    <source>
        <dbReference type="Proteomes" id="UP000887563"/>
    </source>
</evidence>
<name>A0A914NRK2_MELIC</name>
<proteinExistence type="predicted"/>
<organism evidence="1 2">
    <name type="scientific">Meloidogyne incognita</name>
    <name type="common">Southern root-knot nematode worm</name>
    <name type="synonym">Oxyuris incognita</name>
    <dbReference type="NCBI Taxonomy" id="6306"/>
    <lineage>
        <taxon>Eukaryota</taxon>
        <taxon>Metazoa</taxon>
        <taxon>Ecdysozoa</taxon>
        <taxon>Nematoda</taxon>
        <taxon>Chromadorea</taxon>
        <taxon>Rhabditida</taxon>
        <taxon>Tylenchina</taxon>
        <taxon>Tylenchomorpha</taxon>
        <taxon>Tylenchoidea</taxon>
        <taxon>Meloidogynidae</taxon>
        <taxon>Meloidogyninae</taxon>
        <taxon>Meloidogyne</taxon>
        <taxon>Meloidogyne incognita group</taxon>
    </lineage>
</organism>
<protein>
    <submittedName>
        <fullName evidence="2">Uncharacterized protein</fullName>
    </submittedName>
</protein>
<keyword evidence="1" id="KW-1185">Reference proteome</keyword>
<dbReference type="Proteomes" id="UP000887563">
    <property type="component" value="Unplaced"/>
</dbReference>
<dbReference type="WBParaSite" id="Minc3s06925g40494">
    <property type="protein sequence ID" value="Minc3s06925g40494"/>
    <property type="gene ID" value="Minc3s06925g40494"/>
</dbReference>
<accession>A0A914NRK2</accession>
<dbReference type="AlphaFoldDB" id="A0A914NRK2"/>
<sequence>MSVRFNETMKMPNITFCMSREQAWSHFKLNSTENKQLWDKTIATQLANMTKKEDFLSKQWDYRIVMETYNLISTLTSMERETTAHGTVASIEKYNTQSRLEEIRKLSKFWLEEIQKRQVNFEEFVQKVGKETLRRSLQRFQRTTYDEDEVISTQLKITWLSQVQLWYYSKTFKNRKLKKSNKKIKQKT</sequence>